<feature type="compositionally biased region" description="Polar residues" evidence="1">
    <location>
        <begin position="267"/>
        <end position="278"/>
    </location>
</feature>
<protein>
    <submittedName>
        <fullName evidence="2">Uncharacterized protein</fullName>
    </submittedName>
</protein>
<reference evidence="2 3" key="1">
    <citation type="journal article" date="2024" name="Commun. Biol.">
        <title>Comparative genomic analysis of thermophilic fungi reveals convergent evolutionary adaptations and gene losses.</title>
        <authorList>
            <person name="Steindorff A.S."/>
            <person name="Aguilar-Pontes M.V."/>
            <person name="Robinson A.J."/>
            <person name="Andreopoulos B."/>
            <person name="LaButti K."/>
            <person name="Kuo A."/>
            <person name="Mondo S."/>
            <person name="Riley R."/>
            <person name="Otillar R."/>
            <person name="Haridas S."/>
            <person name="Lipzen A."/>
            <person name="Grimwood J."/>
            <person name="Schmutz J."/>
            <person name="Clum A."/>
            <person name="Reid I.D."/>
            <person name="Moisan M.C."/>
            <person name="Butler G."/>
            <person name="Nguyen T.T.M."/>
            <person name="Dewar K."/>
            <person name="Conant G."/>
            <person name="Drula E."/>
            <person name="Henrissat B."/>
            <person name="Hansel C."/>
            <person name="Singer S."/>
            <person name="Hutchinson M.I."/>
            <person name="de Vries R.P."/>
            <person name="Natvig D.O."/>
            <person name="Powell A.J."/>
            <person name="Tsang A."/>
            <person name="Grigoriev I.V."/>
        </authorList>
    </citation>
    <scope>NUCLEOTIDE SEQUENCE [LARGE SCALE GENOMIC DNA]</scope>
    <source>
        <strain evidence="2 3">CBS 494.80</strain>
    </source>
</reference>
<feature type="region of interest" description="Disordered" evidence="1">
    <location>
        <begin position="342"/>
        <end position="387"/>
    </location>
</feature>
<feature type="compositionally biased region" description="Polar residues" evidence="1">
    <location>
        <begin position="343"/>
        <end position="374"/>
    </location>
</feature>
<accession>A0ABR4CP20</accession>
<comment type="caution">
    <text evidence="2">The sequence shown here is derived from an EMBL/GenBank/DDBJ whole genome shotgun (WGS) entry which is preliminary data.</text>
</comment>
<feature type="compositionally biased region" description="Basic and acidic residues" evidence="1">
    <location>
        <begin position="254"/>
        <end position="266"/>
    </location>
</feature>
<evidence type="ECO:0000256" key="1">
    <source>
        <dbReference type="SAM" id="MobiDB-lite"/>
    </source>
</evidence>
<feature type="region of interest" description="Disordered" evidence="1">
    <location>
        <begin position="1"/>
        <end position="36"/>
    </location>
</feature>
<dbReference type="EMBL" id="JAZHXI010000005">
    <property type="protein sequence ID" value="KAL2071575.1"/>
    <property type="molecule type" value="Genomic_DNA"/>
</dbReference>
<dbReference type="Proteomes" id="UP001595075">
    <property type="component" value="Unassembled WGS sequence"/>
</dbReference>
<evidence type="ECO:0000313" key="2">
    <source>
        <dbReference type="EMBL" id="KAL2071575.1"/>
    </source>
</evidence>
<feature type="compositionally biased region" description="Polar residues" evidence="1">
    <location>
        <begin position="214"/>
        <end position="223"/>
    </location>
</feature>
<sequence length="624" mass="68736">MGKHSSRYYRSDKDSRRTLSLQESLNNKVDTVNPPPVPIPRWQAIYNTARDDKTGRIYNQLETQARVYYERCTYHDKSAKPWDNFSRSRVDREIRKYLQNEEKWLNWDWVDETDWTALPKPEGQPVKQDRVEAALALASPNVLTMPEEAETTSGSSKDISSGSSTQNTGSSSGKVSSQQATGSGSSSNGLSSSRQLYGTSKSQSGTDSGGSSTYPASTPSPKSENGVLHETSQKLRSMTMSSRPQQTQTQASRQEFRPPTENKDLSFSKNLNSENASPGSFRPVTAIYTPNQPPEPSQLRQVMNVNQVRSTSSKQLSLEQWQTAREGTTVQEVPQNALKASTLPMQSPLEQSRTARQGTAVQKVPQITQRTSVPPKQPPPERFETARQGPMVQKVSQPPHRVLMPSQVPQAAQTIGPAGSRISEPQSNIRNKTPIIQQSRPKITLAPLTQENLKSTTVGYDVESESAFKAQTELYRGPGDNARSFIEGLVPVSTEVQRQQKAETEVPIFERVPVSEFNRGVGDMMRTNIEAMVPMSSAPATLRSGPSSSRFIGGTEATTRTSTQVTDPESSGMKTTTASVVGTTANSMRSMTQEEIRSKRQAYIEEQSQRRSANTSRFTSAGSG</sequence>
<feature type="compositionally biased region" description="Polar residues" evidence="1">
    <location>
        <begin position="544"/>
        <end position="591"/>
    </location>
</feature>
<organism evidence="2 3">
    <name type="scientific">Oculimacula yallundae</name>
    <dbReference type="NCBI Taxonomy" id="86028"/>
    <lineage>
        <taxon>Eukaryota</taxon>
        <taxon>Fungi</taxon>
        <taxon>Dikarya</taxon>
        <taxon>Ascomycota</taxon>
        <taxon>Pezizomycotina</taxon>
        <taxon>Leotiomycetes</taxon>
        <taxon>Helotiales</taxon>
        <taxon>Ploettnerulaceae</taxon>
        <taxon>Oculimacula</taxon>
    </lineage>
</organism>
<feature type="region of interest" description="Disordered" evidence="1">
    <location>
        <begin position="538"/>
        <end position="624"/>
    </location>
</feature>
<evidence type="ECO:0000313" key="3">
    <source>
        <dbReference type="Proteomes" id="UP001595075"/>
    </source>
</evidence>
<proteinExistence type="predicted"/>
<feature type="compositionally biased region" description="Low complexity" evidence="1">
    <location>
        <begin position="151"/>
        <end position="213"/>
    </location>
</feature>
<feature type="compositionally biased region" description="Polar residues" evidence="1">
    <location>
        <begin position="610"/>
        <end position="624"/>
    </location>
</feature>
<name>A0ABR4CP20_9HELO</name>
<keyword evidence="3" id="KW-1185">Reference proteome</keyword>
<feature type="compositionally biased region" description="Polar residues" evidence="1">
    <location>
        <begin position="234"/>
        <end position="253"/>
    </location>
</feature>
<feature type="region of interest" description="Disordered" evidence="1">
    <location>
        <begin position="138"/>
        <end position="296"/>
    </location>
</feature>
<gene>
    <name evidence="2" type="ORF">VTL71DRAFT_12810</name>
</gene>
<feature type="compositionally biased region" description="Polar residues" evidence="1">
    <location>
        <begin position="18"/>
        <end position="30"/>
    </location>
</feature>